<reference evidence="1 2" key="1">
    <citation type="submission" date="2018-04" db="EMBL/GenBank/DDBJ databases">
        <authorList>
            <person name="Go L.Y."/>
            <person name="Mitchell J.A."/>
        </authorList>
    </citation>
    <scope>NUCLEOTIDE SEQUENCE [LARGE SCALE GENOMIC DNA]</scope>
</reference>
<protein>
    <submittedName>
        <fullName evidence="1">Uncharacterized protein</fullName>
    </submittedName>
</protein>
<proteinExistence type="predicted"/>
<keyword evidence="2" id="KW-1185">Reference proteome</keyword>
<evidence type="ECO:0000313" key="1">
    <source>
        <dbReference type="EMBL" id="AWY08617.1"/>
    </source>
</evidence>
<accession>A0A2Z4QES6</accession>
<name>A0A2Z4QES6_9CAUD</name>
<sequence>MLQQVQSQMLAQYPPLFMLGIYRFWRALPHDELDVQYMFLKLSLTSWVIPRSVPTKTVGSLWLIGSESFNRIWYLAILMALNNDEVIEVENTRNIKHFRQRARRERITQDCLMVLNKRFN</sequence>
<organism evidence="1 2">
    <name type="scientific">Erwinia phage vB_EamM_Alexandra</name>
    <dbReference type="NCBI Taxonomy" id="2201424"/>
    <lineage>
        <taxon>Viruses</taxon>
        <taxon>Duplodnaviria</taxon>
        <taxon>Heunggongvirae</taxon>
        <taxon>Uroviricota</taxon>
        <taxon>Caudoviricetes</taxon>
        <taxon>Alexandravirus</taxon>
        <taxon>Alexandravirus alexandra</taxon>
    </lineage>
</organism>
<evidence type="ECO:0000313" key="2">
    <source>
        <dbReference type="Proteomes" id="UP000251795"/>
    </source>
</evidence>
<gene>
    <name evidence="1" type="ORF">Alexandra_167</name>
</gene>
<dbReference type="EMBL" id="MH248138">
    <property type="protein sequence ID" value="AWY08617.1"/>
    <property type="molecule type" value="Genomic_DNA"/>
</dbReference>
<dbReference type="Proteomes" id="UP000251795">
    <property type="component" value="Segment"/>
</dbReference>